<protein>
    <recommendedName>
        <fullName evidence="3">Protein kinase domain-containing protein</fullName>
    </recommendedName>
</protein>
<dbReference type="Proteomes" id="UP000265703">
    <property type="component" value="Unassembled WGS sequence"/>
</dbReference>
<sequence>MTTPPPESQILSPIPTSYNNIESTIRKRIILDDKSLTKDEKTEATFMPGMIMEWIPYGNLQNIKYLTKGGYSEIYIAEWIDEHYIEWDSNEQQLKRFGTYDVILKILKNVGSANQKIHQENAIFRDSHSENILYSQLNDYWRISDLGLCGPADKPLLPPIFIAK</sequence>
<dbReference type="STRING" id="658196.A0A397SQ49"/>
<evidence type="ECO:0008006" key="3">
    <source>
        <dbReference type="Google" id="ProtNLM"/>
    </source>
</evidence>
<dbReference type="SUPFAM" id="SSF56112">
    <property type="entry name" value="Protein kinase-like (PK-like)"/>
    <property type="match status" value="1"/>
</dbReference>
<organism evidence="1 2">
    <name type="scientific">Glomus cerebriforme</name>
    <dbReference type="NCBI Taxonomy" id="658196"/>
    <lineage>
        <taxon>Eukaryota</taxon>
        <taxon>Fungi</taxon>
        <taxon>Fungi incertae sedis</taxon>
        <taxon>Mucoromycota</taxon>
        <taxon>Glomeromycotina</taxon>
        <taxon>Glomeromycetes</taxon>
        <taxon>Glomerales</taxon>
        <taxon>Glomeraceae</taxon>
        <taxon>Glomus</taxon>
    </lineage>
</organism>
<comment type="caution">
    <text evidence="1">The sequence shown here is derived from an EMBL/GenBank/DDBJ whole genome shotgun (WGS) entry which is preliminary data.</text>
</comment>
<accession>A0A397SQ49</accession>
<proteinExistence type="predicted"/>
<keyword evidence="2" id="KW-1185">Reference proteome</keyword>
<name>A0A397SQ49_9GLOM</name>
<evidence type="ECO:0000313" key="1">
    <source>
        <dbReference type="EMBL" id="RIA86746.1"/>
    </source>
</evidence>
<evidence type="ECO:0000313" key="2">
    <source>
        <dbReference type="Proteomes" id="UP000265703"/>
    </source>
</evidence>
<dbReference type="InterPro" id="IPR011009">
    <property type="entry name" value="Kinase-like_dom_sf"/>
</dbReference>
<gene>
    <name evidence="1" type="ORF">C1645_828812</name>
</gene>
<dbReference type="Gene3D" id="1.10.510.10">
    <property type="entry name" value="Transferase(Phosphotransferase) domain 1"/>
    <property type="match status" value="1"/>
</dbReference>
<dbReference type="EMBL" id="QKYT01000347">
    <property type="protein sequence ID" value="RIA86746.1"/>
    <property type="molecule type" value="Genomic_DNA"/>
</dbReference>
<dbReference type="AlphaFoldDB" id="A0A397SQ49"/>
<reference evidence="1 2" key="1">
    <citation type="submission" date="2018-06" db="EMBL/GenBank/DDBJ databases">
        <title>Comparative genomics reveals the genomic features of Rhizophagus irregularis, R. cerebriforme, R. diaphanum and Gigaspora rosea, and their symbiotic lifestyle signature.</title>
        <authorList>
            <person name="Morin E."/>
            <person name="San Clemente H."/>
            <person name="Chen E.C.H."/>
            <person name="De La Providencia I."/>
            <person name="Hainaut M."/>
            <person name="Kuo A."/>
            <person name="Kohler A."/>
            <person name="Murat C."/>
            <person name="Tang N."/>
            <person name="Roy S."/>
            <person name="Loubradou J."/>
            <person name="Henrissat B."/>
            <person name="Grigoriev I.V."/>
            <person name="Corradi N."/>
            <person name="Roux C."/>
            <person name="Martin F.M."/>
        </authorList>
    </citation>
    <scope>NUCLEOTIDE SEQUENCE [LARGE SCALE GENOMIC DNA]</scope>
    <source>
        <strain evidence="1 2">DAOM 227022</strain>
    </source>
</reference>